<keyword evidence="1" id="KW-0732">Signal</keyword>
<name>A0A2S5G7N0_9BACL</name>
<dbReference type="Proteomes" id="UP000239047">
    <property type="component" value="Unassembled WGS sequence"/>
</dbReference>
<evidence type="ECO:0000313" key="3">
    <source>
        <dbReference type="Proteomes" id="UP000239047"/>
    </source>
</evidence>
<dbReference type="InterPro" id="IPR019076">
    <property type="entry name" value="Spore_lipoprot_YhcN/YlaJ-like"/>
</dbReference>
<feature type="signal peptide" evidence="1">
    <location>
        <begin position="1"/>
        <end position="25"/>
    </location>
</feature>
<evidence type="ECO:0000256" key="1">
    <source>
        <dbReference type="SAM" id="SignalP"/>
    </source>
</evidence>
<sequence>MKKMMIGVQLVIAVFLIAACNVNQADEAVEQNDNPEVANLVNREDGHTQDNNDARLNVEEEVADRIANLDEVEHAWVFVSAHNAFVAVNLKDTAANEIPSEVKEKVTKEVEEADLEGVEHVYVSSNPDFTDRMAEYGNRVKEGEPVEGLANEFNQVVDRIFPDKTT</sequence>
<dbReference type="NCBIfam" id="TIGR02898">
    <property type="entry name" value="spore_YhcN_YlaJ"/>
    <property type="match status" value="1"/>
</dbReference>
<dbReference type="GO" id="GO:0030435">
    <property type="term" value="P:sporulation resulting in formation of a cellular spore"/>
    <property type="evidence" value="ECO:0007669"/>
    <property type="project" value="InterPro"/>
</dbReference>
<dbReference type="AlphaFoldDB" id="A0A2S5G7N0"/>
<comment type="caution">
    <text evidence="2">The sequence shown here is derived from an EMBL/GenBank/DDBJ whole genome shotgun (WGS) entry which is preliminary data.</text>
</comment>
<dbReference type="PROSITE" id="PS51257">
    <property type="entry name" value="PROKAR_LIPOPROTEIN"/>
    <property type="match status" value="1"/>
</dbReference>
<dbReference type="EMBL" id="PREZ01000008">
    <property type="protein sequence ID" value="PPA68931.1"/>
    <property type="molecule type" value="Genomic_DNA"/>
</dbReference>
<organism evidence="2 3">
    <name type="scientific">Jeotgalibacillus proteolyticus</name>
    <dbReference type="NCBI Taxonomy" id="2082395"/>
    <lineage>
        <taxon>Bacteria</taxon>
        <taxon>Bacillati</taxon>
        <taxon>Bacillota</taxon>
        <taxon>Bacilli</taxon>
        <taxon>Bacillales</taxon>
        <taxon>Caryophanaceae</taxon>
        <taxon>Jeotgalibacillus</taxon>
    </lineage>
</organism>
<accession>A0A2S5G7N0</accession>
<feature type="chain" id="PRO_5039560449" evidence="1">
    <location>
        <begin position="26"/>
        <end position="166"/>
    </location>
</feature>
<dbReference type="Pfam" id="PF09580">
    <property type="entry name" value="Spore_YhcN_YlaJ"/>
    <property type="match status" value="1"/>
</dbReference>
<proteinExistence type="predicted"/>
<keyword evidence="3" id="KW-1185">Reference proteome</keyword>
<evidence type="ECO:0000313" key="2">
    <source>
        <dbReference type="EMBL" id="PPA68931.1"/>
    </source>
</evidence>
<protein>
    <submittedName>
        <fullName evidence="2">Lipoprotein YhcN</fullName>
    </submittedName>
</protein>
<dbReference type="RefSeq" id="WP_104059547.1">
    <property type="nucleotide sequence ID" value="NZ_PREZ01000008.1"/>
</dbReference>
<gene>
    <name evidence="2" type="ORF">C4B60_18645</name>
</gene>
<keyword evidence="2" id="KW-0449">Lipoprotein</keyword>
<dbReference type="InterPro" id="IPR014247">
    <property type="entry name" value="Spore_lipoprot_YhcN/YlaJ"/>
</dbReference>
<reference evidence="2 3" key="1">
    <citation type="submission" date="2018-02" db="EMBL/GenBank/DDBJ databases">
        <title>Jeotgalibacillus proteolyticum sp. nov. a protease producing bacterium isolated from ocean sediments of Laizhou Bay.</title>
        <authorList>
            <person name="Li Y."/>
        </authorList>
    </citation>
    <scope>NUCLEOTIDE SEQUENCE [LARGE SCALE GENOMIC DNA]</scope>
    <source>
        <strain evidence="2 3">22-7</strain>
    </source>
</reference>
<dbReference type="OrthoDB" id="1707228at2"/>